<sequence length="619" mass="71820">MSGSHRRGTNLQPLEIQALLKACLKHKVEEFRRAGKAIGPLFYDIQREMARGDFPERPLTNLRQFYNKVQRSYKRGQKPYPPEARQLWGRLEDESDVSANDAAWLALTQKKMQRISTCTYLTKLELAEVCGEALRKNVESLSESKQKQAFESILKTLHWKKLFLGRNADYLRRTYNRLKKRYLKGKYDREFPESAAKLWSGMREGVSERGADFSYADSPGPHYVENAKMEGIDAEMVCSICQGCAYEAKHLFRDIYQNQTYAEIINQTLKLEMLWNGRSSALICQLCSTYVESLPVFWNQCRKSCDILNGELVAKENTVLEESTFCESTSKAVSPSRDVDEVASIGSVDFQANDTLDEMTFEEVSETTIGALEEVLPEEEGSNPQVEATDKSGDEQNVVKLKKNRCSYWKRVPKQCELCGKTVLDIKSHINSHYQNKPEACDFCPKRFTSRNQLLMHRNTHTRERQYPCSYCDAVYDSWGGKNYHEKAHIVEINNISYDCNECDARFSMERNLKNHIKFKHRNLRKLRCTECGFSTITKTRLLNHVRSIHSKERPYQCPYCNFNANSNTGYFIHFKRHKNSGEAKEYHMKCGYCEEMFLKDSIFEKHILQEHPDRAIKV</sequence>
<protein>
    <submittedName>
        <fullName evidence="7">Putative zinc finger and scan domain-containing protein 12</fullName>
    </submittedName>
</protein>
<dbReference type="AlphaFoldDB" id="A0A1Q3EZF6"/>
<dbReference type="Pfam" id="PF00096">
    <property type="entry name" value="zf-C2H2"/>
    <property type="match status" value="2"/>
</dbReference>
<dbReference type="InterPro" id="IPR036236">
    <property type="entry name" value="Znf_C2H2_sf"/>
</dbReference>
<evidence type="ECO:0000256" key="1">
    <source>
        <dbReference type="ARBA" id="ARBA00022723"/>
    </source>
</evidence>
<dbReference type="GO" id="GO:0008270">
    <property type="term" value="F:zinc ion binding"/>
    <property type="evidence" value="ECO:0007669"/>
    <property type="project" value="UniProtKB-KW"/>
</dbReference>
<organism evidence="7">
    <name type="scientific">Culex tarsalis</name>
    <name type="common">Encephalitis mosquito</name>
    <dbReference type="NCBI Taxonomy" id="7177"/>
    <lineage>
        <taxon>Eukaryota</taxon>
        <taxon>Metazoa</taxon>
        <taxon>Ecdysozoa</taxon>
        <taxon>Arthropoda</taxon>
        <taxon>Hexapoda</taxon>
        <taxon>Insecta</taxon>
        <taxon>Pterygota</taxon>
        <taxon>Neoptera</taxon>
        <taxon>Endopterygota</taxon>
        <taxon>Diptera</taxon>
        <taxon>Nematocera</taxon>
        <taxon>Culicoidea</taxon>
        <taxon>Culicidae</taxon>
        <taxon>Culicinae</taxon>
        <taxon>Culicini</taxon>
        <taxon>Culex</taxon>
        <taxon>Culex</taxon>
    </lineage>
</organism>
<feature type="domain" description="C2H2-type" evidence="6">
    <location>
        <begin position="498"/>
        <end position="526"/>
    </location>
</feature>
<dbReference type="PANTHER" id="PTHR24379">
    <property type="entry name" value="KRAB AND ZINC FINGER DOMAIN-CONTAINING"/>
    <property type="match status" value="1"/>
</dbReference>
<dbReference type="PROSITE" id="PS00028">
    <property type="entry name" value="ZINC_FINGER_C2H2_1"/>
    <property type="match status" value="3"/>
</dbReference>
<accession>A0A1Q3EZF6</accession>
<reference evidence="7" key="1">
    <citation type="submission" date="2017-01" db="EMBL/GenBank/DDBJ databases">
        <title>A deep insight into the sialotranscriptome of adult male and female Cluex tarsalis mosquitoes.</title>
        <authorList>
            <person name="Ribeiro J.M."/>
            <person name="Moreira F."/>
            <person name="Bernard K.A."/>
            <person name="Calvo E."/>
        </authorList>
    </citation>
    <scope>NUCLEOTIDE SEQUENCE</scope>
    <source>
        <strain evidence="7">Kern County</strain>
        <tissue evidence="7">Salivary glands</tissue>
    </source>
</reference>
<keyword evidence="1" id="KW-0479">Metal-binding</keyword>
<dbReference type="GO" id="GO:0000981">
    <property type="term" value="F:DNA-binding transcription factor activity, RNA polymerase II-specific"/>
    <property type="evidence" value="ECO:0007669"/>
    <property type="project" value="TreeGrafter"/>
</dbReference>
<evidence type="ECO:0000256" key="4">
    <source>
        <dbReference type="ARBA" id="ARBA00022833"/>
    </source>
</evidence>
<feature type="domain" description="C2H2-type" evidence="6">
    <location>
        <begin position="439"/>
        <end position="466"/>
    </location>
</feature>
<dbReference type="GO" id="GO:0005634">
    <property type="term" value="C:nucleus"/>
    <property type="evidence" value="ECO:0007669"/>
    <property type="project" value="TreeGrafter"/>
</dbReference>
<name>A0A1Q3EZF6_CULTA</name>
<dbReference type="InterPro" id="IPR013087">
    <property type="entry name" value="Znf_C2H2_type"/>
</dbReference>
<evidence type="ECO:0000259" key="6">
    <source>
        <dbReference type="PROSITE" id="PS50157"/>
    </source>
</evidence>
<dbReference type="EMBL" id="GFDL01014362">
    <property type="protein sequence ID" value="JAV20683.1"/>
    <property type="molecule type" value="Transcribed_RNA"/>
</dbReference>
<dbReference type="PROSITE" id="PS50157">
    <property type="entry name" value="ZINC_FINGER_C2H2_2"/>
    <property type="match status" value="3"/>
</dbReference>
<evidence type="ECO:0000256" key="5">
    <source>
        <dbReference type="PROSITE-ProRule" id="PRU00042"/>
    </source>
</evidence>
<evidence type="ECO:0000256" key="2">
    <source>
        <dbReference type="ARBA" id="ARBA00022737"/>
    </source>
</evidence>
<evidence type="ECO:0000313" key="7">
    <source>
        <dbReference type="EMBL" id="JAV20683.1"/>
    </source>
</evidence>
<dbReference type="SMART" id="SM00355">
    <property type="entry name" value="ZnF_C2H2"/>
    <property type="match status" value="7"/>
</dbReference>
<dbReference type="SUPFAM" id="SSF57667">
    <property type="entry name" value="beta-beta-alpha zinc fingers"/>
    <property type="match status" value="2"/>
</dbReference>
<proteinExistence type="predicted"/>
<keyword evidence="2" id="KW-0677">Repeat</keyword>
<dbReference type="PANTHER" id="PTHR24379:SF127">
    <property type="entry name" value="BLOODY FINGERS-RELATED"/>
    <property type="match status" value="1"/>
</dbReference>
<feature type="domain" description="C2H2-type" evidence="6">
    <location>
        <begin position="527"/>
        <end position="555"/>
    </location>
</feature>
<keyword evidence="3 5" id="KW-0863">Zinc-finger</keyword>
<dbReference type="Gene3D" id="3.30.160.60">
    <property type="entry name" value="Classic Zinc Finger"/>
    <property type="match status" value="3"/>
</dbReference>
<keyword evidence="4" id="KW-0862">Zinc</keyword>
<dbReference type="GO" id="GO:0000977">
    <property type="term" value="F:RNA polymerase II transcription regulatory region sequence-specific DNA binding"/>
    <property type="evidence" value="ECO:0007669"/>
    <property type="project" value="TreeGrafter"/>
</dbReference>
<evidence type="ECO:0000256" key="3">
    <source>
        <dbReference type="ARBA" id="ARBA00022771"/>
    </source>
</evidence>